<evidence type="ECO:0000259" key="7">
    <source>
        <dbReference type="PROSITE" id="PS50850"/>
    </source>
</evidence>
<name>A0ABT2B587_9ACTN</name>
<comment type="caution">
    <text evidence="8">The sequence shown here is derived from an EMBL/GenBank/DDBJ whole genome shotgun (WGS) entry which is preliminary data.</text>
</comment>
<evidence type="ECO:0000256" key="3">
    <source>
        <dbReference type="ARBA" id="ARBA00022989"/>
    </source>
</evidence>
<evidence type="ECO:0000256" key="6">
    <source>
        <dbReference type="SAM" id="Phobius"/>
    </source>
</evidence>
<evidence type="ECO:0000256" key="2">
    <source>
        <dbReference type="ARBA" id="ARBA00022692"/>
    </source>
</evidence>
<protein>
    <submittedName>
        <fullName evidence="8">MFS transporter</fullName>
    </submittedName>
</protein>
<accession>A0ABT2B587</accession>
<dbReference type="InterPro" id="IPR011701">
    <property type="entry name" value="MFS"/>
</dbReference>
<evidence type="ECO:0000256" key="4">
    <source>
        <dbReference type="ARBA" id="ARBA00023136"/>
    </source>
</evidence>
<dbReference type="CDD" id="cd17370">
    <property type="entry name" value="MFS_MJ1317_like"/>
    <property type="match status" value="1"/>
</dbReference>
<feature type="transmembrane region" description="Helical" evidence="6">
    <location>
        <begin position="325"/>
        <end position="348"/>
    </location>
</feature>
<feature type="transmembrane region" description="Helical" evidence="6">
    <location>
        <begin position="360"/>
        <end position="382"/>
    </location>
</feature>
<dbReference type="InterPro" id="IPR036259">
    <property type="entry name" value="MFS_trans_sf"/>
</dbReference>
<dbReference type="Pfam" id="PF07690">
    <property type="entry name" value="MFS_1"/>
    <property type="match status" value="2"/>
</dbReference>
<evidence type="ECO:0000256" key="5">
    <source>
        <dbReference type="SAM" id="MobiDB-lite"/>
    </source>
</evidence>
<feature type="transmembrane region" description="Helical" evidence="6">
    <location>
        <begin position="300"/>
        <end position="319"/>
    </location>
</feature>
<dbReference type="PROSITE" id="PS50850">
    <property type="entry name" value="MFS"/>
    <property type="match status" value="1"/>
</dbReference>
<feature type="region of interest" description="Disordered" evidence="5">
    <location>
        <begin position="1"/>
        <end position="21"/>
    </location>
</feature>
<dbReference type="InterPro" id="IPR020846">
    <property type="entry name" value="MFS_dom"/>
</dbReference>
<keyword evidence="9" id="KW-1185">Reference proteome</keyword>
<comment type="subcellular location">
    <subcellularLocation>
        <location evidence="1">Cell membrane</location>
        <topology evidence="1">Multi-pass membrane protein</topology>
    </subcellularLocation>
</comment>
<sequence length="419" mass="42479">MKREPVRTTTGSGPPEAETWLSPGVGSVGAASFCSDAGHEITTAILPTLLTSTLHATPGVLGVVEGVSDALTGLAKLAGGPLADVPERRARLATGGYLGTALATGAIGLAATVWQVGVLRALAWASRGLRSPARDALLASLAPPRAYGRAFGLERAGDNLGAVAGPLLAALLVSLLGVRGALYCAALPGLLAAVAITVAGREAHRALSAPRAGARTRVDLRRLRRTGLFRVLVPVALFELGNVAVTLLILRATQLLHQPGRSLAAATSLAVLVYAAHNAFAALVSLAGGRWIDRGGPRSAFVVGALAYTAAYALFAVPWHGWPPLLLAFVLAGTGIGLIETAESTIVARTVGDESRGSGFGLLGLVQSLGALASSAAVGLLWSRQGAAAGFGYAALLTGASATVMWGVNRARFRAAPTV</sequence>
<dbReference type="SUPFAM" id="SSF103473">
    <property type="entry name" value="MFS general substrate transporter"/>
    <property type="match status" value="1"/>
</dbReference>
<keyword evidence="4 6" id="KW-0472">Membrane</keyword>
<feature type="transmembrane region" description="Helical" evidence="6">
    <location>
        <begin position="180"/>
        <end position="199"/>
    </location>
</feature>
<reference evidence="8 9" key="1">
    <citation type="submission" date="2022-08" db="EMBL/GenBank/DDBJ databases">
        <authorList>
            <person name="Somphong A."/>
            <person name="Phongsopitanun W."/>
        </authorList>
    </citation>
    <scope>NUCLEOTIDE SEQUENCE [LARGE SCALE GENOMIC DNA]</scope>
    <source>
        <strain evidence="8 9">LP11</strain>
    </source>
</reference>
<feature type="transmembrane region" description="Helical" evidence="6">
    <location>
        <begin position="262"/>
        <end position="288"/>
    </location>
</feature>
<dbReference type="PANTHER" id="PTHR23518">
    <property type="entry name" value="C-METHYLTRANSFERASE"/>
    <property type="match status" value="1"/>
</dbReference>
<dbReference type="Gene3D" id="1.20.1250.20">
    <property type="entry name" value="MFS general substrate transporter like domains"/>
    <property type="match status" value="1"/>
</dbReference>
<evidence type="ECO:0000313" key="8">
    <source>
        <dbReference type="EMBL" id="MCS0603687.1"/>
    </source>
</evidence>
<evidence type="ECO:0000256" key="1">
    <source>
        <dbReference type="ARBA" id="ARBA00004651"/>
    </source>
</evidence>
<dbReference type="PRINTS" id="PR01035">
    <property type="entry name" value="TCRTETA"/>
</dbReference>
<dbReference type="PANTHER" id="PTHR23518:SF2">
    <property type="entry name" value="MAJOR FACILITATOR SUPERFAMILY TRANSPORTER"/>
    <property type="match status" value="1"/>
</dbReference>
<feature type="transmembrane region" description="Helical" evidence="6">
    <location>
        <begin position="97"/>
        <end position="117"/>
    </location>
</feature>
<dbReference type="EMBL" id="JANUGP010000016">
    <property type="protein sequence ID" value="MCS0603687.1"/>
    <property type="molecule type" value="Genomic_DNA"/>
</dbReference>
<feature type="domain" description="Major facilitator superfamily (MFS) profile" evidence="7">
    <location>
        <begin position="1"/>
        <end position="412"/>
    </location>
</feature>
<keyword evidence="2 6" id="KW-0812">Transmembrane</keyword>
<feature type="transmembrane region" description="Helical" evidence="6">
    <location>
        <begin position="227"/>
        <end position="250"/>
    </location>
</feature>
<dbReference type="Proteomes" id="UP001205612">
    <property type="component" value="Unassembled WGS sequence"/>
</dbReference>
<evidence type="ECO:0000313" key="9">
    <source>
        <dbReference type="Proteomes" id="UP001205612"/>
    </source>
</evidence>
<organism evidence="8 9">
    <name type="scientific">Streptomyces pyxinicus</name>
    <dbReference type="NCBI Taxonomy" id="2970331"/>
    <lineage>
        <taxon>Bacteria</taxon>
        <taxon>Bacillati</taxon>
        <taxon>Actinomycetota</taxon>
        <taxon>Actinomycetes</taxon>
        <taxon>Kitasatosporales</taxon>
        <taxon>Streptomycetaceae</taxon>
        <taxon>Streptomyces</taxon>
    </lineage>
</organism>
<keyword evidence="3 6" id="KW-1133">Transmembrane helix</keyword>
<gene>
    <name evidence="8" type="ORF">NX794_21070</name>
</gene>
<dbReference type="InterPro" id="IPR001958">
    <property type="entry name" value="Tet-R_TetA/multi-R_MdtG-like"/>
</dbReference>
<dbReference type="RefSeq" id="WP_258780180.1">
    <property type="nucleotide sequence ID" value="NZ_JANUGP010000016.1"/>
</dbReference>
<proteinExistence type="predicted"/>
<feature type="transmembrane region" description="Helical" evidence="6">
    <location>
        <begin position="388"/>
        <end position="408"/>
    </location>
</feature>